<comment type="caution">
    <text evidence="1">The sequence shown here is derived from an EMBL/GenBank/DDBJ whole genome shotgun (WGS) entry which is preliminary data.</text>
</comment>
<keyword evidence="2" id="KW-1185">Reference proteome</keyword>
<evidence type="ECO:0000313" key="2">
    <source>
        <dbReference type="Proteomes" id="UP000827872"/>
    </source>
</evidence>
<protein>
    <submittedName>
        <fullName evidence="1">Uncharacterized protein</fullName>
    </submittedName>
</protein>
<gene>
    <name evidence="1" type="ORF">K3G42_013605</name>
</gene>
<dbReference type="Proteomes" id="UP000827872">
    <property type="component" value="Linkage Group LG15"/>
</dbReference>
<accession>A0ACB8EWA1</accession>
<name>A0ACB8EWA1_9SAUR</name>
<dbReference type="EMBL" id="CM037628">
    <property type="protein sequence ID" value="KAH7997147.1"/>
    <property type="molecule type" value="Genomic_DNA"/>
</dbReference>
<reference evidence="1" key="1">
    <citation type="submission" date="2021-08" db="EMBL/GenBank/DDBJ databases">
        <title>The first chromosome-level gecko genome reveals the dynamic sex chromosomes of Neotropical dwarf geckos (Sphaerodactylidae: Sphaerodactylus).</title>
        <authorList>
            <person name="Pinto B.J."/>
            <person name="Keating S.E."/>
            <person name="Gamble T."/>
        </authorList>
    </citation>
    <scope>NUCLEOTIDE SEQUENCE</scope>
    <source>
        <strain evidence="1">TG3544</strain>
    </source>
</reference>
<organism evidence="1 2">
    <name type="scientific">Sphaerodactylus townsendi</name>
    <dbReference type="NCBI Taxonomy" id="933632"/>
    <lineage>
        <taxon>Eukaryota</taxon>
        <taxon>Metazoa</taxon>
        <taxon>Chordata</taxon>
        <taxon>Craniata</taxon>
        <taxon>Vertebrata</taxon>
        <taxon>Euteleostomi</taxon>
        <taxon>Lepidosauria</taxon>
        <taxon>Squamata</taxon>
        <taxon>Bifurcata</taxon>
        <taxon>Gekkota</taxon>
        <taxon>Sphaerodactylidae</taxon>
        <taxon>Sphaerodactylus</taxon>
    </lineage>
</organism>
<evidence type="ECO:0000313" key="1">
    <source>
        <dbReference type="EMBL" id="KAH7997147.1"/>
    </source>
</evidence>
<sequence>MIPATVGLLWSLALLTIVSAQSDRFKTGVLCDENLFLAGVKEVCSESRKRNLHDVHYQAVSELFCSVHLITLKPSPMVPSGSFCSPDPNCPDLGSKQFGCLLCSKKAIIKIGMDAA</sequence>
<proteinExistence type="predicted"/>